<protein>
    <recommendedName>
        <fullName evidence="2">DUF374 domain-containing protein</fullName>
    </recommendedName>
</protein>
<dbReference type="Proteomes" id="UP000184066">
    <property type="component" value="Unassembled WGS sequence"/>
</dbReference>
<evidence type="ECO:0000259" key="2">
    <source>
        <dbReference type="Pfam" id="PF04028"/>
    </source>
</evidence>
<proteinExistence type="predicted"/>
<name>A0A1M7RRT4_9RHOB</name>
<evidence type="ECO:0000256" key="1">
    <source>
        <dbReference type="SAM" id="MobiDB-lite"/>
    </source>
</evidence>
<sequence>MAAPLRAIRRNAFARELAARLGAWLIRALDRTVRWRVEGESVRAALRSGRGRWLLAAPHGRLLMAPAEKTPGLRVAAMISANRDGEIIAAVVRRFGVEAVRGSSFDPRKAHKDRGGRKALAEAGAMLAAEEDLLMVLTPDGPRGPRLRPKAGLSVLAARTGAPVAVCAYSARPALVLGSWDRFMIPLPFARGAKVYGPVIPPPDGAEPAAIEAHRLQVERAMIEAVRRADALVGRAPLEPGPPLGQARAGIDRDDPAPLAGRAGPARAAAPDSDA</sequence>
<gene>
    <name evidence="3" type="ORF">SAMN05216200_10155</name>
</gene>
<dbReference type="InterPro" id="IPR007172">
    <property type="entry name" value="DUF374"/>
</dbReference>
<feature type="region of interest" description="Disordered" evidence="1">
    <location>
        <begin position="234"/>
        <end position="275"/>
    </location>
</feature>
<dbReference type="RefSeq" id="WP_072745672.1">
    <property type="nucleotide sequence ID" value="NZ_FOHL01000002.1"/>
</dbReference>
<organism evidence="3 4">
    <name type="scientific">Oceanicella actignis</name>
    <dbReference type="NCBI Taxonomy" id="1189325"/>
    <lineage>
        <taxon>Bacteria</taxon>
        <taxon>Pseudomonadati</taxon>
        <taxon>Pseudomonadota</taxon>
        <taxon>Alphaproteobacteria</taxon>
        <taxon>Rhodobacterales</taxon>
        <taxon>Paracoccaceae</taxon>
        <taxon>Oceanicella</taxon>
    </lineage>
</organism>
<dbReference type="Pfam" id="PF04028">
    <property type="entry name" value="DUF374"/>
    <property type="match status" value="1"/>
</dbReference>
<reference evidence="3 4" key="1">
    <citation type="submission" date="2016-12" db="EMBL/GenBank/DDBJ databases">
        <authorList>
            <person name="Song W.-J."/>
            <person name="Kurnit D.M."/>
        </authorList>
    </citation>
    <scope>NUCLEOTIDE SEQUENCE [LARGE SCALE GENOMIC DNA]</scope>
    <source>
        <strain evidence="3 4">CGMCC 1.10808</strain>
    </source>
</reference>
<keyword evidence="4" id="KW-1185">Reference proteome</keyword>
<evidence type="ECO:0000313" key="4">
    <source>
        <dbReference type="Proteomes" id="UP000184066"/>
    </source>
</evidence>
<dbReference type="EMBL" id="FRDL01000001">
    <property type="protein sequence ID" value="SHN48995.1"/>
    <property type="molecule type" value="Genomic_DNA"/>
</dbReference>
<evidence type="ECO:0000313" key="3">
    <source>
        <dbReference type="EMBL" id="SHN48995.1"/>
    </source>
</evidence>
<dbReference type="OrthoDB" id="9810508at2"/>
<feature type="compositionally biased region" description="Low complexity" evidence="1">
    <location>
        <begin position="257"/>
        <end position="275"/>
    </location>
</feature>
<feature type="domain" description="DUF374" evidence="2">
    <location>
        <begin position="71"/>
        <end position="146"/>
    </location>
</feature>
<accession>A0A1M7RRT4</accession>
<dbReference type="AlphaFoldDB" id="A0A1M7RRT4"/>
<dbReference type="CDD" id="cd07983">
    <property type="entry name" value="LPLAT_DUF374-like"/>
    <property type="match status" value="1"/>
</dbReference>
<dbReference type="STRING" id="1189325.SAMN04488119_102463"/>